<name>A0A7G5EKD7_9BURK</name>
<dbReference type="KEGG" id="cpis:HS961_17380"/>
<dbReference type="AlphaFoldDB" id="A0A7G5EKD7"/>
<sequence length="223" mass="24246">MNWLARLKAENSSTTRATTAQSVAFVAPIAEAIPKTQADPVAALPKHAPSPVQATAKATNATNTPRVAFVALPPSEKAKAEDASAVHPQMLAPQRQPSTLAEAPADADSVCWPYSKAMNTQEIDTFARRLEQFTHKGVSLPEAELMADQLMRRDREDDDRRLCLECIHLHGDMGRWRCANGLVAGVTLYTANTPLAKAMTQQLQRCPGFASCASKKEPIDEQQ</sequence>
<dbReference type="EMBL" id="CP058554">
    <property type="protein sequence ID" value="QMV74462.1"/>
    <property type="molecule type" value="Genomic_DNA"/>
</dbReference>
<evidence type="ECO:0000313" key="2">
    <source>
        <dbReference type="Proteomes" id="UP000515240"/>
    </source>
</evidence>
<evidence type="ECO:0000313" key="1">
    <source>
        <dbReference type="EMBL" id="QMV74462.1"/>
    </source>
</evidence>
<protein>
    <submittedName>
        <fullName evidence="1">Uncharacterized protein</fullName>
    </submittedName>
</protein>
<proteinExistence type="predicted"/>
<organism evidence="1 2">
    <name type="scientific">Comamonas piscis</name>
    <dbReference type="NCBI Taxonomy" id="1562974"/>
    <lineage>
        <taxon>Bacteria</taxon>
        <taxon>Pseudomonadati</taxon>
        <taxon>Pseudomonadota</taxon>
        <taxon>Betaproteobacteria</taxon>
        <taxon>Burkholderiales</taxon>
        <taxon>Comamonadaceae</taxon>
        <taxon>Comamonas</taxon>
    </lineage>
</organism>
<gene>
    <name evidence="1" type="ORF">HS961_17380</name>
</gene>
<accession>A0A7G5EKD7</accession>
<keyword evidence="2" id="KW-1185">Reference proteome</keyword>
<dbReference type="Proteomes" id="UP000515240">
    <property type="component" value="Chromosome"/>
</dbReference>
<dbReference type="RefSeq" id="WP_182324148.1">
    <property type="nucleotide sequence ID" value="NZ_CP058554.1"/>
</dbReference>
<reference evidence="1 2" key="1">
    <citation type="journal article" date="2020" name="G3 (Bethesda)">
        <title>CeMbio - The Caenorhabditis elegans Microbiome Resource.</title>
        <authorList>
            <person name="Dirksen P."/>
            <person name="Assie A."/>
            <person name="Zimmermann J."/>
            <person name="Zhang F."/>
            <person name="Tietje A.M."/>
            <person name="Marsh S.A."/>
            <person name="Felix M.A."/>
            <person name="Shapira M."/>
            <person name="Kaleta C."/>
            <person name="Schulenburg H."/>
            <person name="Samuel B."/>
        </authorList>
    </citation>
    <scope>NUCLEOTIDE SEQUENCE [LARGE SCALE GENOMIC DNA]</scope>
    <source>
        <strain evidence="1 2">BIGb0172</strain>
    </source>
</reference>